<evidence type="ECO:0000313" key="2">
    <source>
        <dbReference type="Proteomes" id="UP000282388"/>
    </source>
</evidence>
<dbReference type="EMBL" id="RAXV01000006">
    <property type="protein sequence ID" value="RKG32976.1"/>
    <property type="molecule type" value="Genomic_DNA"/>
</dbReference>
<accession>A0A3A8EHK5</accession>
<gene>
    <name evidence="1" type="ORF">D7V32_04050</name>
</gene>
<organism evidence="1 2">
    <name type="scientific">Acinetobacter tianfuensis</name>
    <dbReference type="NCBI Taxonomy" id="2419603"/>
    <lineage>
        <taxon>Bacteria</taxon>
        <taxon>Pseudomonadati</taxon>
        <taxon>Pseudomonadota</taxon>
        <taxon>Gammaproteobacteria</taxon>
        <taxon>Moraxellales</taxon>
        <taxon>Moraxellaceae</taxon>
        <taxon>Acinetobacter</taxon>
    </lineage>
</organism>
<name>A0A3A8EHK5_9GAMM</name>
<protein>
    <submittedName>
        <fullName evidence="1">Uncharacterized protein</fullName>
    </submittedName>
</protein>
<dbReference type="RefSeq" id="WP_120401638.1">
    <property type="nucleotide sequence ID" value="NZ_RAXV01000006.1"/>
</dbReference>
<proteinExistence type="predicted"/>
<keyword evidence="2" id="KW-1185">Reference proteome</keyword>
<comment type="caution">
    <text evidence="1">The sequence shown here is derived from an EMBL/GenBank/DDBJ whole genome shotgun (WGS) entry which is preliminary data.</text>
</comment>
<dbReference type="OrthoDB" id="6185822at2"/>
<reference evidence="1 2" key="1">
    <citation type="submission" date="2018-09" db="EMBL/GenBank/DDBJ databases">
        <title>The draft genome of Acinetobacter spp. strains.</title>
        <authorList>
            <person name="Qin J."/>
            <person name="Feng Y."/>
            <person name="Zong Z."/>
        </authorList>
    </citation>
    <scope>NUCLEOTIDE SEQUENCE [LARGE SCALE GENOMIC DNA]</scope>
    <source>
        <strain evidence="1 2">WCHAc060012</strain>
    </source>
</reference>
<dbReference type="AlphaFoldDB" id="A0A3A8EHK5"/>
<evidence type="ECO:0000313" key="1">
    <source>
        <dbReference type="EMBL" id="RKG32976.1"/>
    </source>
</evidence>
<dbReference type="Proteomes" id="UP000282388">
    <property type="component" value="Unassembled WGS sequence"/>
</dbReference>
<sequence>MITPSLKAGLAQLRALADFIDQGSGNASFVYYDSAKPESVLIPADDTAKLATLTLPKPCFSRLNEDSIELKPTNDVLALKTGTVVWARLFNANGDAVADLEMGADIILNSYDIVMGATQRLDSIILKPVI</sequence>